<evidence type="ECO:0000313" key="1">
    <source>
        <dbReference type="EMBL" id="KAJ7657561.1"/>
    </source>
</evidence>
<gene>
    <name evidence="1" type="ORF">B0H17DRAFT_1145873</name>
</gene>
<proteinExistence type="predicted"/>
<evidence type="ECO:0000313" key="2">
    <source>
        <dbReference type="Proteomes" id="UP001221757"/>
    </source>
</evidence>
<dbReference type="Proteomes" id="UP001221757">
    <property type="component" value="Unassembled WGS sequence"/>
</dbReference>
<organism evidence="1 2">
    <name type="scientific">Mycena rosella</name>
    <name type="common">Pink bonnet</name>
    <name type="synonym">Agaricus rosellus</name>
    <dbReference type="NCBI Taxonomy" id="1033263"/>
    <lineage>
        <taxon>Eukaryota</taxon>
        <taxon>Fungi</taxon>
        <taxon>Dikarya</taxon>
        <taxon>Basidiomycota</taxon>
        <taxon>Agaricomycotina</taxon>
        <taxon>Agaricomycetes</taxon>
        <taxon>Agaricomycetidae</taxon>
        <taxon>Agaricales</taxon>
        <taxon>Marasmiineae</taxon>
        <taxon>Mycenaceae</taxon>
        <taxon>Mycena</taxon>
    </lineage>
</organism>
<name>A0AAD7CQ49_MYCRO</name>
<keyword evidence="2" id="KW-1185">Reference proteome</keyword>
<sequence length="288" mass="31006">MLAPARDVQRTPSVRGLVTPYGERGARVTRFVLVSTICGAAGVRLLRVLVLRGVRCIAGEGEGRRVFWRPRHPDFVQRAGGYARRRYLAGRCIASRAGAREAQTVPTAWRLPSAHGYNLSLPARIVPASFSDSSAPRRSVPREAREPPLYAVARRLPALARFAGEGKLCGVEDGGLDDCGGGRDNSRLALSGKRAEINQDLCRYRGRGAVDHREVGAVCAMDASVDDGVDAMHKKRVKVESRDVGGFVGKGYGRGARSAWDDEGSVVDLGAGKHGSGVRQHWRGAKVS</sequence>
<accession>A0AAD7CQ49</accession>
<reference evidence="1" key="1">
    <citation type="submission" date="2023-03" db="EMBL/GenBank/DDBJ databases">
        <title>Massive genome expansion in bonnet fungi (Mycena s.s.) driven by repeated elements and novel gene families across ecological guilds.</title>
        <authorList>
            <consortium name="Lawrence Berkeley National Laboratory"/>
            <person name="Harder C.B."/>
            <person name="Miyauchi S."/>
            <person name="Viragh M."/>
            <person name="Kuo A."/>
            <person name="Thoen E."/>
            <person name="Andreopoulos B."/>
            <person name="Lu D."/>
            <person name="Skrede I."/>
            <person name="Drula E."/>
            <person name="Henrissat B."/>
            <person name="Morin E."/>
            <person name="Kohler A."/>
            <person name="Barry K."/>
            <person name="LaButti K."/>
            <person name="Morin E."/>
            <person name="Salamov A."/>
            <person name="Lipzen A."/>
            <person name="Mereny Z."/>
            <person name="Hegedus B."/>
            <person name="Baldrian P."/>
            <person name="Stursova M."/>
            <person name="Weitz H."/>
            <person name="Taylor A."/>
            <person name="Grigoriev I.V."/>
            <person name="Nagy L.G."/>
            <person name="Martin F."/>
            <person name="Kauserud H."/>
        </authorList>
    </citation>
    <scope>NUCLEOTIDE SEQUENCE</scope>
    <source>
        <strain evidence="1">CBHHK067</strain>
    </source>
</reference>
<comment type="caution">
    <text evidence="1">The sequence shown here is derived from an EMBL/GenBank/DDBJ whole genome shotgun (WGS) entry which is preliminary data.</text>
</comment>
<protein>
    <submittedName>
        <fullName evidence="1">Uncharacterized protein</fullName>
    </submittedName>
</protein>
<dbReference type="AlphaFoldDB" id="A0AAD7CQ49"/>
<dbReference type="EMBL" id="JARKIE010000288">
    <property type="protein sequence ID" value="KAJ7657561.1"/>
    <property type="molecule type" value="Genomic_DNA"/>
</dbReference>